<name>A0A0M0J6E8_9EUKA</name>
<evidence type="ECO:0000313" key="3">
    <source>
        <dbReference type="Proteomes" id="UP000037460"/>
    </source>
</evidence>
<dbReference type="Gene3D" id="3.60.21.10">
    <property type="match status" value="1"/>
</dbReference>
<feature type="chain" id="PRO_5005601600" evidence="1">
    <location>
        <begin position="21"/>
        <end position="806"/>
    </location>
</feature>
<comment type="caution">
    <text evidence="2">The sequence shown here is derived from an EMBL/GenBank/DDBJ whole genome shotgun (WGS) entry which is preliminary data.</text>
</comment>
<dbReference type="PANTHER" id="PTHR43143">
    <property type="entry name" value="METALLOPHOSPHOESTERASE, CALCINEURIN SUPERFAMILY"/>
    <property type="match status" value="1"/>
</dbReference>
<protein>
    <submittedName>
        <fullName evidence="2">Uncharacterized protein</fullName>
    </submittedName>
</protein>
<reference evidence="3" key="1">
    <citation type="journal article" date="2015" name="PLoS Genet.">
        <title>Genome Sequence and Transcriptome Analyses of Chrysochromulina tobin: Metabolic Tools for Enhanced Algal Fitness in the Prominent Order Prymnesiales (Haptophyceae).</title>
        <authorList>
            <person name="Hovde B.T."/>
            <person name="Deodato C.R."/>
            <person name="Hunsperger H.M."/>
            <person name="Ryken S.A."/>
            <person name="Yost W."/>
            <person name="Jha R.K."/>
            <person name="Patterson J."/>
            <person name="Monnat R.J. Jr."/>
            <person name="Barlow S.B."/>
            <person name="Starkenburg S.R."/>
            <person name="Cattolico R.A."/>
        </authorList>
    </citation>
    <scope>NUCLEOTIDE SEQUENCE</scope>
    <source>
        <strain evidence="3">CCMP291</strain>
    </source>
</reference>
<dbReference type="InterPro" id="IPR029052">
    <property type="entry name" value="Metallo-depent_PP-like"/>
</dbReference>
<accession>A0A0M0J6E8</accession>
<dbReference type="SUPFAM" id="SSF56300">
    <property type="entry name" value="Metallo-dependent phosphatases"/>
    <property type="match status" value="1"/>
</dbReference>
<proteinExistence type="predicted"/>
<sequence length="806" mass="87099">MRVSSSMTLLALVALQSAQGFLTLSPARWAPSRSSAIHLNLKPSDVAKAVRAAIPTANLGTVGGLDGDMGTDYYKDKLCEEDECAIPEPDEFTVAILGDLHLDPRKMEDYYKGREHFLPIFEDAKSRGVATALVSLGDLGESKSVRPEETQELFAGTTECHELAAEFLSSFGVPYEVIGGNHDLEGIDEFTTDEANLAAFCRIHKKPQMQFLRQIADKTLLVGLGSTVFRKARYTSHEVIIDDEQMAWFEDVVSSHPSTDGWKIFVFTHAPPIGSGLRVLQENHVVNGCCWINHSGGAKSDPAATTKFIELVRKHRCIKAWFSGHFHLGQDYEDSITFPTIPRELGPYPNRGSCVFAQTSVMRAGSSRDGRQQSRLIRGNKDGFEICTVDHQKGGTVRLDATISYTDTNHEVGVYAHEHAELKDSNAFIKVYSPSQGDECYVGYEEDDVSIDPTKGCTVDDKTVAWWHMTTGQVLGLYDGRLIEYEPSTLAPLGLVVGQDELAGKRVVVVPSEAPENCRLPAAESADGGVEGDCAEEEAEEQAILLVDDATGTITVVQPNEDGSYWRKIVRNKMVRMQEKRRLQAAEEFAIRTLKLDKEKMEGRVVSSWGPYTSISGTAKKTGVAGLTAPARVVAPAPEPPPAPKLEVLGATGSELASVFSSMADKFKGTIATDQLPMALQHVSPGSTAEELAALLALAEGAKEVTLQQFVMLVLFRRPVRADAPAKAPAQAKAAVAAVAAVAPAQAPVPSQASTTAVKEAVKEAVVAATTNQRGVSLTELSKAAKAQQANANWWDKAGGAWGSKY</sequence>
<organism evidence="2 3">
    <name type="scientific">Chrysochromulina tobinii</name>
    <dbReference type="NCBI Taxonomy" id="1460289"/>
    <lineage>
        <taxon>Eukaryota</taxon>
        <taxon>Haptista</taxon>
        <taxon>Haptophyta</taxon>
        <taxon>Prymnesiophyceae</taxon>
        <taxon>Prymnesiales</taxon>
        <taxon>Chrysochromulinaceae</taxon>
        <taxon>Chrysochromulina</taxon>
    </lineage>
</organism>
<dbReference type="PANTHER" id="PTHR43143:SF4">
    <property type="entry name" value="CALCINEURIN-LIKE PHOSPHOESTERASE DOMAIN-CONTAINING PROTEIN"/>
    <property type="match status" value="1"/>
</dbReference>
<gene>
    <name evidence="2" type="ORF">Ctob_005341</name>
</gene>
<dbReference type="OrthoDB" id="10260867at2759"/>
<dbReference type="Proteomes" id="UP000037460">
    <property type="component" value="Unassembled WGS sequence"/>
</dbReference>
<evidence type="ECO:0000313" key="2">
    <source>
        <dbReference type="EMBL" id="KOO22181.1"/>
    </source>
</evidence>
<keyword evidence="1" id="KW-0732">Signal</keyword>
<feature type="signal peptide" evidence="1">
    <location>
        <begin position="1"/>
        <end position="20"/>
    </location>
</feature>
<evidence type="ECO:0000256" key="1">
    <source>
        <dbReference type="SAM" id="SignalP"/>
    </source>
</evidence>
<dbReference type="InterPro" id="IPR051918">
    <property type="entry name" value="STPP_CPPED1"/>
</dbReference>
<dbReference type="AlphaFoldDB" id="A0A0M0J6E8"/>
<dbReference type="EMBL" id="JWZX01003304">
    <property type="protein sequence ID" value="KOO22181.1"/>
    <property type="molecule type" value="Genomic_DNA"/>
</dbReference>
<keyword evidence="3" id="KW-1185">Reference proteome</keyword>